<feature type="compositionally biased region" description="Basic and acidic residues" evidence="6">
    <location>
        <begin position="507"/>
        <end position="518"/>
    </location>
</feature>
<dbReference type="Pfam" id="PF07645">
    <property type="entry name" value="EGF_CA"/>
    <property type="match status" value="2"/>
</dbReference>
<keyword evidence="2" id="KW-0732">Signal</keyword>
<dbReference type="PROSITE" id="PS01187">
    <property type="entry name" value="EGF_CA"/>
    <property type="match status" value="1"/>
</dbReference>
<dbReference type="PANTHER" id="PTHR24050">
    <property type="entry name" value="PA14 DOMAIN-CONTAINING PROTEIN"/>
    <property type="match status" value="1"/>
</dbReference>
<dbReference type="AlphaFoldDB" id="A0AAE1L3S5"/>
<dbReference type="SUPFAM" id="SSF57196">
    <property type="entry name" value="EGF/Laminin"/>
    <property type="match status" value="2"/>
</dbReference>
<feature type="compositionally biased region" description="Basic and acidic residues" evidence="6">
    <location>
        <begin position="551"/>
        <end position="573"/>
    </location>
</feature>
<feature type="compositionally biased region" description="Low complexity" evidence="6">
    <location>
        <begin position="625"/>
        <end position="644"/>
    </location>
</feature>
<feature type="compositionally biased region" description="Basic and acidic residues" evidence="6">
    <location>
        <begin position="392"/>
        <end position="404"/>
    </location>
</feature>
<evidence type="ECO:0000256" key="3">
    <source>
        <dbReference type="ARBA" id="ARBA00022737"/>
    </source>
</evidence>
<dbReference type="InterPro" id="IPR018097">
    <property type="entry name" value="EGF_Ca-bd_CS"/>
</dbReference>
<comment type="caution">
    <text evidence="9">The sequence shown here is derived from an EMBL/GenBank/DDBJ whole genome shotgun (WGS) entry which is preliminary data.</text>
</comment>
<keyword evidence="4" id="KW-1015">Disulfide bond</keyword>
<dbReference type="InterPro" id="IPR052235">
    <property type="entry name" value="Nephronectin_domain"/>
</dbReference>
<dbReference type="EMBL" id="JAWQEG010000145">
    <property type="protein sequence ID" value="KAK3894022.1"/>
    <property type="molecule type" value="Genomic_DNA"/>
</dbReference>
<evidence type="ECO:0000313" key="10">
    <source>
        <dbReference type="Proteomes" id="UP001286313"/>
    </source>
</evidence>
<comment type="caution">
    <text evidence="5">Lacks conserved residue(s) required for the propagation of feature annotation.</text>
</comment>
<dbReference type="PROSITE" id="PS01186">
    <property type="entry name" value="EGF_2"/>
    <property type="match status" value="1"/>
</dbReference>
<evidence type="ECO:0000259" key="8">
    <source>
        <dbReference type="PROSITE" id="PS50026"/>
    </source>
</evidence>
<keyword evidence="3" id="KW-0677">Repeat</keyword>
<keyword evidence="7" id="KW-0472">Membrane</keyword>
<feature type="region of interest" description="Disordered" evidence="6">
    <location>
        <begin position="1"/>
        <end position="209"/>
    </location>
</feature>
<dbReference type="SMART" id="SM00181">
    <property type="entry name" value="EGF"/>
    <property type="match status" value="5"/>
</dbReference>
<sequence length="1140" mass="125635">DEYPTPDIELSPSQLSVTELDTEYDNEGEESTAVEYNPSMTQGEGDNMTPSSPTTTPTGTTTPATGGNNDHMTTTTSVGGNDRTTPVPNESTTNLANNNNETTNPNSPTQTSSVADNNTTTTTGSNQTTHPITTTTTPLTGATNTTNTTTTTVDGTNSTTTTTNTTTTTTTITPSTTNTTIAGGNGSNNTTDTNTTMAPVTPTTTTTTTVSPCGKNARISDDLCLDAERRGVSCPDDAQCYQMTCNTMGCNCSNHRVYEPVSMKCVDPCVYYGNSMCGIGQGFLCISMPSEPLGYSCTCKEGYKMEGDHCKDIDECALGGADRPCKENERCVNLPGGKPACPCLPGYLKNNTDFCVKEHCEKKNTTARRRTPLREEEHHCEKKNTTARRRTPLREEEHHCEKKNTTARRRTPPLRGEEHHHCEEKNTTTARRRTPPLRGEEHHHCEEKNTTTARRRTPPLRGEEHHHCEEKNTTTARRRTPPLRGEEHHHCEEKNTTTARRRTPPLRGEEHHHCEKKNTTTARRRTPPLREEEHHCEEENTTARRRTPLRGGEHHCEEEKNTARRRTLREEQQQKTPNLQSCHREFEIIIYNFPTSPIPTTTPSLTTTPLPTTQPSHHHAHPSHLHAQPSHLHHTTLSPPCTTLSPPPPCTTLSPPPPHTPLTTTTQPSHLHHTSLVTTHLSALPLPDVNECLNPSLHDCDQVCVDGLPPINYTCTCHEGFTWDNTTRRCVIDNSTRACNCSDAERSVCYKGEDGQKQCYPRPGYMKSGDDKFVDKKECGNKTEVGAWCWRNGMCVEGVGGSSCVCRQGYTNQTNNYGICESGTGSIQKTCTSTSCPPPLTCGFNALLIPECVCGIQCKDLMGSNLTSSVYQGTVLLHTASFNTSMASLLSNSTTLMASQKITQALGPYFGLENIEVVSVTPQTTSTTTRRKKREVMTSGQLLLVTFLVATQQRPNMTPQEVMRVVSSECMDVQDTKELCTLFGGLVVKKNSIAVTERDPCASQPCPSSANQVCEKTDEAPGRFHCSCVPGYSIVQVKGFMGYCQDVDECSVKEDLCEEEHVCINTPGSFVCRYNPGVTKAAAQTMREMAISFGILFFLTLFLTIGLLYLLMKKNKRERELVPMTTTTTTNPAYENDSYK</sequence>
<evidence type="ECO:0000256" key="1">
    <source>
        <dbReference type="ARBA" id="ARBA00022536"/>
    </source>
</evidence>
<keyword evidence="7" id="KW-1133">Transmembrane helix</keyword>
<feature type="compositionally biased region" description="Basic and acidic residues" evidence="6">
    <location>
        <begin position="438"/>
        <end position="449"/>
    </location>
</feature>
<organism evidence="9 10">
    <name type="scientific">Petrolisthes cinctipes</name>
    <name type="common">Flat porcelain crab</name>
    <dbReference type="NCBI Taxonomy" id="88211"/>
    <lineage>
        <taxon>Eukaryota</taxon>
        <taxon>Metazoa</taxon>
        <taxon>Ecdysozoa</taxon>
        <taxon>Arthropoda</taxon>
        <taxon>Crustacea</taxon>
        <taxon>Multicrustacea</taxon>
        <taxon>Malacostraca</taxon>
        <taxon>Eumalacostraca</taxon>
        <taxon>Eucarida</taxon>
        <taxon>Decapoda</taxon>
        <taxon>Pleocyemata</taxon>
        <taxon>Anomura</taxon>
        <taxon>Galatheoidea</taxon>
        <taxon>Porcellanidae</taxon>
        <taxon>Petrolisthes</taxon>
    </lineage>
</organism>
<dbReference type="Gene3D" id="2.10.25.10">
    <property type="entry name" value="Laminin"/>
    <property type="match status" value="2"/>
</dbReference>
<feature type="compositionally biased region" description="Pro residues" evidence="6">
    <location>
        <begin position="645"/>
        <end position="660"/>
    </location>
</feature>
<dbReference type="Gene3D" id="2.90.20.10">
    <property type="entry name" value="Plasmodium vivax P25 domain"/>
    <property type="match status" value="2"/>
</dbReference>
<keyword evidence="1 5" id="KW-0245">EGF-like domain</keyword>
<feature type="compositionally biased region" description="Basic and acidic residues" evidence="6">
    <location>
        <begin position="461"/>
        <end position="472"/>
    </location>
</feature>
<dbReference type="PROSITE" id="PS50026">
    <property type="entry name" value="EGF_3"/>
    <property type="match status" value="1"/>
</dbReference>
<feature type="compositionally biased region" description="Basic and acidic residues" evidence="6">
    <location>
        <begin position="528"/>
        <end position="542"/>
    </location>
</feature>
<protein>
    <recommendedName>
        <fullName evidence="8">EGF-like domain-containing protein</fullName>
    </recommendedName>
</protein>
<dbReference type="Proteomes" id="UP001286313">
    <property type="component" value="Unassembled WGS sequence"/>
</dbReference>
<feature type="compositionally biased region" description="Polar residues" evidence="6">
    <location>
        <begin position="68"/>
        <end position="87"/>
    </location>
</feature>
<dbReference type="SMART" id="SM00179">
    <property type="entry name" value="EGF_CA"/>
    <property type="match status" value="5"/>
</dbReference>
<feature type="compositionally biased region" description="Basic and acidic residues" evidence="6">
    <location>
        <begin position="372"/>
        <end position="384"/>
    </location>
</feature>
<dbReference type="GO" id="GO:0005509">
    <property type="term" value="F:calcium ion binding"/>
    <property type="evidence" value="ECO:0007669"/>
    <property type="project" value="InterPro"/>
</dbReference>
<evidence type="ECO:0000256" key="4">
    <source>
        <dbReference type="ARBA" id="ARBA00023157"/>
    </source>
</evidence>
<gene>
    <name evidence="9" type="ORF">Pcinc_002181</name>
</gene>
<feature type="transmembrane region" description="Helical" evidence="7">
    <location>
        <begin position="1089"/>
        <end position="1111"/>
    </location>
</feature>
<dbReference type="InterPro" id="IPR001881">
    <property type="entry name" value="EGF-like_Ca-bd_dom"/>
</dbReference>
<evidence type="ECO:0000256" key="6">
    <source>
        <dbReference type="SAM" id="MobiDB-lite"/>
    </source>
</evidence>
<evidence type="ECO:0000256" key="5">
    <source>
        <dbReference type="PROSITE-ProRule" id="PRU00076"/>
    </source>
</evidence>
<proteinExistence type="predicted"/>
<keyword evidence="7" id="KW-0812">Transmembrane</keyword>
<feature type="compositionally biased region" description="Basic and acidic residues" evidence="6">
    <location>
        <begin position="415"/>
        <end position="426"/>
    </location>
</feature>
<feature type="compositionally biased region" description="Low complexity" evidence="6">
    <location>
        <begin position="88"/>
        <end position="180"/>
    </location>
</feature>
<feature type="compositionally biased region" description="Basic and acidic residues" evidence="6">
    <location>
        <begin position="484"/>
        <end position="495"/>
    </location>
</feature>
<keyword evidence="10" id="KW-1185">Reference proteome</keyword>
<dbReference type="CDD" id="cd00054">
    <property type="entry name" value="EGF_CA"/>
    <property type="match status" value="1"/>
</dbReference>
<feature type="compositionally biased region" description="Low complexity" evidence="6">
    <location>
        <begin position="599"/>
        <end position="615"/>
    </location>
</feature>
<dbReference type="InterPro" id="IPR000742">
    <property type="entry name" value="EGF"/>
</dbReference>
<feature type="compositionally biased region" description="Low complexity" evidence="6">
    <location>
        <begin position="49"/>
        <end position="67"/>
    </location>
</feature>
<feature type="non-terminal residue" evidence="9">
    <location>
        <position position="1"/>
    </location>
</feature>
<feature type="compositionally biased region" description="Acidic residues" evidence="6">
    <location>
        <begin position="20"/>
        <end position="32"/>
    </location>
</feature>
<evidence type="ECO:0000256" key="2">
    <source>
        <dbReference type="ARBA" id="ARBA00022729"/>
    </source>
</evidence>
<feature type="compositionally biased region" description="Low complexity" evidence="6">
    <location>
        <begin position="188"/>
        <end position="209"/>
    </location>
</feature>
<dbReference type="InterPro" id="IPR049883">
    <property type="entry name" value="NOTCH1_EGF-like"/>
</dbReference>
<evidence type="ECO:0000256" key="7">
    <source>
        <dbReference type="SAM" id="Phobius"/>
    </source>
</evidence>
<reference evidence="9" key="1">
    <citation type="submission" date="2023-10" db="EMBL/GenBank/DDBJ databases">
        <title>Genome assemblies of two species of porcelain crab, Petrolisthes cinctipes and Petrolisthes manimaculis (Anomura: Porcellanidae).</title>
        <authorList>
            <person name="Angst P."/>
        </authorList>
    </citation>
    <scope>NUCLEOTIDE SEQUENCE</scope>
    <source>
        <strain evidence="9">PB745_01</strain>
        <tissue evidence="9">Gill</tissue>
    </source>
</reference>
<name>A0AAE1L3S5_PETCI</name>
<feature type="region of interest" description="Disordered" evidence="6">
    <location>
        <begin position="366"/>
        <end position="579"/>
    </location>
</feature>
<accession>A0AAE1L3S5</accession>
<feature type="region of interest" description="Disordered" evidence="6">
    <location>
        <begin position="599"/>
        <end position="668"/>
    </location>
</feature>
<feature type="domain" description="EGF-like" evidence="8">
    <location>
        <begin position="312"/>
        <end position="356"/>
    </location>
</feature>
<evidence type="ECO:0000313" key="9">
    <source>
        <dbReference type="EMBL" id="KAK3894022.1"/>
    </source>
</evidence>
<dbReference type="PANTHER" id="PTHR24050:SF28">
    <property type="entry name" value="UROMODULIN-LIKE"/>
    <property type="match status" value="1"/>
</dbReference>